<feature type="domain" description="Cell envelope-related transcriptional attenuator" evidence="4">
    <location>
        <begin position="205"/>
        <end position="386"/>
    </location>
</feature>
<evidence type="ECO:0000259" key="4">
    <source>
        <dbReference type="Pfam" id="PF03816"/>
    </source>
</evidence>
<reference evidence="5 6" key="1">
    <citation type="submission" date="2018-09" db="EMBL/GenBank/DDBJ databases">
        <title>YIM 75000 draft genome.</title>
        <authorList>
            <person name="Tang S."/>
            <person name="Feng Y."/>
        </authorList>
    </citation>
    <scope>NUCLEOTIDE SEQUENCE [LARGE SCALE GENOMIC DNA]</scope>
    <source>
        <strain evidence="5 6">YIM 75000</strain>
    </source>
</reference>
<comment type="caution">
    <text evidence="5">The sequence shown here is derived from an EMBL/GenBank/DDBJ whole genome shotgun (WGS) entry which is preliminary data.</text>
</comment>
<evidence type="ECO:0000256" key="1">
    <source>
        <dbReference type="ARBA" id="ARBA00006068"/>
    </source>
</evidence>
<dbReference type="PANTHER" id="PTHR33392:SF6">
    <property type="entry name" value="POLYISOPRENYL-TEICHOIC ACID--PEPTIDOGLYCAN TEICHOIC ACID TRANSFERASE TAGU"/>
    <property type="match status" value="1"/>
</dbReference>
<feature type="transmembrane region" description="Helical" evidence="3">
    <location>
        <begin position="55"/>
        <end position="77"/>
    </location>
</feature>
<keyword evidence="3" id="KW-0812">Transmembrane</keyword>
<feature type="transmembrane region" description="Helical" evidence="3">
    <location>
        <begin position="127"/>
        <end position="146"/>
    </location>
</feature>
<feature type="transmembrane region" description="Helical" evidence="3">
    <location>
        <begin position="97"/>
        <end position="115"/>
    </location>
</feature>
<evidence type="ECO:0000256" key="3">
    <source>
        <dbReference type="SAM" id="Phobius"/>
    </source>
</evidence>
<gene>
    <name evidence="5" type="ORF">D5H78_11910</name>
</gene>
<evidence type="ECO:0000256" key="2">
    <source>
        <dbReference type="SAM" id="MobiDB-lite"/>
    </source>
</evidence>
<dbReference type="OrthoDB" id="3573673at2"/>
<comment type="similarity">
    <text evidence="1">Belongs to the LytR/CpsA/Psr (LCP) family.</text>
</comment>
<dbReference type="Pfam" id="PF03816">
    <property type="entry name" value="LytR_cpsA_psr"/>
    <property type="match status" value="1"/>
</dbReference>
<protein>
    <submittedName>
        <fullName evidence="5">LytR family transcriptional regulator</fullName>
    </submittedName>
</protein>
<feature type="compositionally biased region" description="Gly residues" evidence="2">
    <location>
        <begin position="466"/>
        <end position="492"/>
    </location>
</feature>
<dbReference type="RefSeq" id="WP_119950716.1">
    <property type="nucleotide sequence ID" value="NZ_QZEZ01000005.1"/>
</dbReference>
<evidence type="ECO:0000313" key="6">
    <source>
        <dbReference type="Proteomes" id="UP000265614"/>
    </source>
</evidence>
<dbReference type="InterPro" id="IPR050922">
    <property type="entry name" value="LytR/CpsA/Psr_CW_biosynth"/>
</dbReference>
<keyword evidence="3" id="KW-1133">Transmembrane helix</keyword>
<dbReference type="EMBL" id="QZEZ01000005">
    <property type="protein sequence ID" value="RJK95363.1"/>
    <property type="molecule type" value="Genomic_DNA"/>
</dbReference>
<accession>A0A3A3YXB8</accession>
<dbReference type="AlphaFoldDB" id="A0A3A3YXB8"/>
<name>A0A3A3YXB8_9ACTN</name>
<keyword evidence="6" id="KW-1185">Reference proteome</keyword>
<feature type="region of interest" description="Disordered" evidence="2">
    <location>
        <begin position="463"/>
        <end position="532"/>
    </location>
</feature>
<dbReference type="NCBIfam" id="TIGR00350">
    <property type="entry name" value="lytR_cpsA_psr"/>
    <property type="match status" value="1"/>
</dbReference>
<dbReference type="InterPro" id="IPR004474">
    <property type="entry name" value="LytR_CpsA_psr"/>
</dbReference>
<organism evidence="5 6">
    <name type="scientific">Vallicoccus soli</name>
    <dbReference type="NCBI Taxonomy" id="2339232"/>
    <lineage>
        <taxon>Bacteria</taxon>
        <taxon>Bacillati</taxon>
        <taxon>Actinomycetota</taxon>
        <taxon>Actinomycetes</taxon>
        <taxon>Motilibacterales</taxon>
        <taxon>Vallicoccaceae</taxon>
        <taxon>Vallicoccus</taxon>
    </lineage>
</organism>
<feature type="region of interest" description="Disordered" evidence="2">
    <location>
        <begin position="1"/>
        <end position="20"/>
    </location>
</feature>
<keyword evidence="3" id="KW-0472">Membrane</keyword>
<proteinExistence type="inferred from homology"/>
<dbReference type="Proteomes" id="UP000265614">
    <property type="component" value="Unassembled WGS sequence"/>
</dbReference>
<evidence type="ECO:0000313" key="5">
    <source>
        <dbReference type="EMBL" id="RJK95363.1"/>
    </source>
</evidence>
<dbReference type="Gene3D" id="3.40.630.190">
    <property type="entry name" value="LCP protein"/>
    <property type="match status" value="1"/>
</dbReference>
<sequence length="532" mass="54559">MSTSTAHRGRHAAGPGDAVPAPLSPGRACGVVAASAVAPGSGHVMLGRRAVGWSILAVYLLLVAAAVALGVVAWRSWETLVPYAVDDDWITAFDRGVLVVGALWVLVVLSALWMVLRRTRDGGTRALSGVLAVALCVGIAAPATALSRYAGTTNDLIDDVFQPAPSRGGQAAPESDDFSDPVFADGRVNVLLIGGDAGDDRVGLRADTMILASTEVATGRTVLLSLPRNLQRFTFAPGTVMAEQFPDGYTGCGYTGADGGEECLLNSVYTWAADHADLFPGERDPGAAALSSAVAGTLGQPVEYWALVDLRGFREIIDALGGITLRVDRRIPIGGGTSPVSGYIEPGLQELDGYHALWYARSREGSSDYDRVDRQRCVIGAIAREADPVTLLRNYRELARSTEAAVATSVPQNVLADMIKLGNRAKGQPIDSVAFTPPTIESTAYPDLEQIRFLARKAIADSEAAGGRGTGGSGGSGGPAGGSGGSGAGGGAVEEAPAGSDAPSGSDGQAAPGADEEAPAGPVDLSSVCSYS</sequence>
<dbReference type="PANTHER" id="PTHR33392">
    <property type="entry name" value="POLYISOPRENYL-TEICHOIC ACID--PEPTIDOGLYCAN TEICHOIC ACID TRANSFERASE TAGU"/>
    <property type="match status" value="1"/>
</dbReference>